<evidence type="ECO:0000259" key="2">
    <source>
        <dbReference type="PROSITE" id="PS50017"/>
    </source>
</evidence>
<dbReference type="InterPro" id="IPR011029">
    <property type="entry name" value="DEATH-like_dom_sf"/>
</dbReference>
<accession>A0A2J7RHF3</accession>
<gene>
    <name evidence="3" type="ORF">B7P43_G06525</name>
</gene>
<dbReference type="Proteomes" id="UP000235965">
    <property type="component" value="Unassembled WGS sequence"/>
</dbReference>
<dbReference type="CDD" id="cd01670">
    <property type="entry name" value="Death"/>
    <property type="match status" value="1"/>
</dbReference>
<dbReference type="PROSITE" id="PS50017">
    <property type="entry name" value="DEATH_DOMAIN"/>
    <property type="match status" value="1"/>
</dbReference>
<organism evidence="3 4">
    <name type="scientific">Cryptotermes secundus</name>
    <dbReference type="NCBI Taxonomy" id="105785"/>
    <lineage>
        <taxon>Eukaryota</taxon>
        <taxon>Metazoa</taxon>
        <taxon>Ecdysozoa</taxon>
        <taxon>Arthropoda</taxon>
        <taxon>Hexapoda</taxon>
        <taxon>Insecta</taxon>
        <taxon>Pterygota</taxon>
        <taxon>Neoptera</taxon>
        <taxon>Polyneoptera</taxon>
        <taxon>Dictyoptera</taxon>
        <taxon>Blattodea</taxon>
        <taxon>Blattoidea</taxon>
        <taxon>Termitoidae</taxon>
        <taxon>Kalotermitidae</taxon>
        <taxon>Cryptotermitinae</taxon>
        <taxon>Cryptotermes</taxon>
    </lineage>
</organism>
<proteinExistence type="predicted"/>
<dbReference type="OrthoDB" id="535509at2759"/>
<dbReference type="Gene3D" id="1.10.533.10">
    <property type="entry name" value="Death Domain, Fas"/>
    <property type="match status" value="1"/>
</dbReference>
<dbReference type="EMBL" id="NEVH01003743">
    <property type="protein sequence ID" value="PNF40266.1"/>
    <property type="molecule type" value="Genomic_DNA"/>
</dbReference>
<evidence type="ECO:0000256" key="1">
    <source>
        <dbReference type="SAM" id="MobiDB-lite"/>
    </source>
</evidence>
<name>A0A2J7RHF3_9NEOP</name>
<evidence type="ECO:0000313" key="4">
    <source>
        <dbReference type="Proteomes" id="UP000235965"/>
    </source>
</evidence>
<dbReference type="GO" id="GO:0007165">
    <property type="term" value="P:signal transduction"/>
    <property type="evidence" value="ECO:0007669"/>
    <property type="project" value="InterPro"/>
</dbReference>
<protein>
    <recommendedName>
        <fullName evidence="2">Death domain-containing protein</fullName>
    </recommendedName>
</protein>
<feature type="compositionally biased region" description="Basic and acidic residues" evidence="1">
    <location>
        <begin position="1"/>
        <end position="28"/>
    </location>
</feature>
<feature type="domain" description="Death" evidence="2">
    <location>
        <begin position="149"/>
        <end position="234"/>
    </location>
</feature>
<feature type="region of interest" description="Disordered" evidence="1">
    <location>
        <begin position="1"/>
        <end position="98"/>
    </location>
</feature>
<dbReference type="InterPro" id="IPR000488">
    <property type="entry name" value="Death_dom"/>
</dbReference>
<evidence type="ECO:0000313" key="3">
    <source>
        <dbReference type="EMBL" id="PNF40266.1"/>
    </source>
</evidence>
<dbReference type="SMART" id="SM00005">
    <property type="entry name" value="DEATH"/>
    <property type="match status" value="1"/>
</dbReference>
<dbReference type="STRING" id="105785.A0A2J7RHF3"/>
<dbReference type="Pfam" id="PF00531">
    <property type="entry name" value="Death"/>
    <property type="match status" value="1"/>
</dbReference>
<dbReference type="InParanoid" id="A0A2J7RHF3"/>
<comment type="caution">
    <text evidence="3">The sequence shown here is derived from an EMBL/GenBank/DDBJ whole genome shotgun (WGS) entry which is preliminary data.</text>
</comment>
<feature type="compositionally biased region" description="Low complexity" evidence="1">
    <location>
        <begin position="72"/>
        <end position="83"/>
    </location>
</feature>
<sequence>MSSEKNDIYSSEDLKTDSVPDVPRSRDLNDEENDSSLLLPPKEVVDAERESSPANNDKAYLRPPEYSAFGTKTKSSPRSVPKSPKNKKEKKKSSEPSTVVYKISHSNGIHIGPDLNLTIVQNSPSAKAQSAPKENRITRSLLESKQQVTREHIRLVAPHVGEHWREVGRMLNLTDGRLEQIEQDRYKEGMREVVYQILLEWIRVNASDARLGELTNALWKSAEYSAVKKLAEWAKESSLF</sequence>
<dbReference type="FunCoup" id="A0A2J7RHF3">
    <property type="interactions" value="29"/>
</dbReference>
<dbReference type="AlphaFoldDB" id="A0A2J7RHF3"/>
<dbReference type="SUPFAM" id="SSF47986">
    <property type="entry name" value="DEATH domain"/>
    <property type="match status" value="1"/>
</dbReference>
<keyword evidence="4" id="KW-1185">Reference proteome</keyword>
<reference evidence="3 4" key="1">
    <citation type="submission" date="2017-12" db="EMBL/GenBank/DDBJ databases">
        <title>Hemimetabolous genomes reveal molecular basis of termite eusociality.</title>
        <authorList>
            <person name="Harrison M.C."/>
            <person name="Jongepier E."/>
            <person name="Robertson H.M."/>
            <person name="Arning N."/>
            <person name="Bitard-Feildel T."/>
            <person name="Chao H."/>
            <person name="Childers C.P."/>
            <person name="Dinh H."/>
            <person name="Doddapaneni H."/>
            <person name="Dugan S."/>
            <person name="Gowin J."/>
            <person name="Greiner C."/>
            <person name="Han Y."/>
            <person name="Hu H."/>
            <person name="Hughes D.S.T."/>
            <person name="Huylmans A.-K."/>
            <person name="Kemena C."/>
            <person name="Kremer L.P.M."/>
            <person name="Lee S.L."/>
            <person name="Lopez-Ezquerra A."/>
            <person name="Mallet L."/>
            <person name="Monroy-Kuhn J.M."/>
            <person name="Moser A."/>
            <person name="Murali S.C."/>
            <person name="Muzny D.M."/>
            <person name="Otani S."/>
            <person name="Piulachs M.-D."/>
            <person name="Poelchau M."/>
            <person name="Qu J."/>
            <person name="Schaub F."/>
            <person name="Wada-Katsumata A."/>
            <person name="Worley K.C."/>
            <person name="Xie Q."/>
            <person name="Ylla G."/>
            <person name="Poulsen M."/>
            <person name="Gibbs R.A."/>
            <person name="Schal C."/>
            <person name="Richards S."/>
            <person name="Belles X."/>
            <person name="Korb J."/>
            <person name="Bornberg-Bauer E."/>
        </authorList>
    </citation>
    <scope>NUCLEOTIDE SEQUENCE [LARGE SCALE GENOMIC DNA]</scope>
    <source>
        <tissue evidence="3">Whole body</tissue>
    </source>
</reference>